<name>A0A8J8FD60_9BACT</name>
<evidence type="ECO:0000313" key="6">
    <source>
        <dbReference type="Proteomes" id="UP000598971"/>
    </source>
</evidence>
<dbReference type="PANTHER" id="PTHR43110">
    <property type="entry name" value="THIOL PEROXIDASE"/>
    <property type="match status" value="1"/>
</dbReference>
<evidence type="ECO:0000259" key="4">
    <source>
        <dbReference type="PROSITE" id="PS51352"/>
    </source>
</evidence>
<dbReference type="InterPro" id="IPR000866">
    <property type="entry name" value="AhpC/TSA"/>
</dbReference>
<reference evidence="5" key="1">
    <citation type="submission" date="2019-10" db="EMBL/GenBank/DDBJ databases">
        <title>Draft genome sequence of Panacibacter sp. KCS-6.</title>
        <authorList>
            <person name="Yim K.J."/>
        </authorList>
    </citation>
    <scope>NUCLEOTIDE SEQUENCE</scope>
    <source>
        <strain evidence="5">KCS-6</strain>
    </source>
</reference>
<dbReference type="InterPro" id="IPR036249">
    <property type="entry name" value="Thioredoxin-like_sf"/>
</dbReference>
<dbReference type="SUPFAM" id="SSF52833">
    <property type="entry name" value="Thioredoxin-like"/>
    <property type="match status" value="1"/>
</dbReference>
<protein>
    <submittedName>
        <fullName evidence="5">Redoxin domain-containing protein</fullName>
    </submittedName>
</protein>
<gene>
    <name evidence="5" type="ORF">GD597_03005</name>
</gene>
<dbReference type="PANTHER" id="PTHR43110:SF1">
    <property type="entry name" value="THIOL PEROXIDASE"/>
    <property type="match status" value="1"/>
</dbReference>
<dbReference type="GO" id="GO:0016209">
    <property type="term" value="F:antioxidant activity"/>
    <property type="evidence" value="ECO:0007669"/>
    <property type="project" value="InterPro"/>
</dbReference>
<evidence type="ECO:0000256" key="3">
    <source>
        <dbReference type="PIRSR" id="PIRSR000239-1"/>
    </source>
</evidence>
<evidence type="ECO:0000313" key="5">
    <source>
        <dbReference type="EMBL" id="NNV54413.1"/>
    </source>
</evidence>
<feature type="active site" description="Cysteine sulfenic acid (-SOH) intermediate; for peroxidase activity" evidence="3">
    <location>
        <position position="45"/>
    </location>
</feature>
<sequence length="156" mass="17280">MTIEKGQIAPDFTLHNEERKEITLSAQKGSNVLLLFFPQAFTGVCTKELCNVRDNIVAFNSANAKVYGISVDSPFTLAKFKEEQHLNFDLLSDFNKEVSTAYGSIYESFIGWMKGVSKRSAFVIDKEGVVQYAEVLENAGEVPNFDAINATLANLV</sequence>
<keyword evidence="6" id="KW-1185">Reference proteome</keyword>
<feature type="domain" description="Thioredoxin" evidence="4">
    <location>
        <begin position="3"/>
        <end position="156"/>
    </location>
</feature>
<evidence type="ECO:0000256" key="2">
    <source>
        <dbReference type="ARBA" id="ARBA00023284"/>
    </source>
</evidence>
<dbReference type="InterPro" id="IPR013766">
    <property type="entry name" value="Thioredoxin_domain"/>
</dbReference>
<keyword evidence="2" id="KW-0676">Redox-active center</keyword>
<comment type="caution">
    <text evidence="5">The sequence shown here is derived from an EMBL/GenBank/DDBJ whole genome shotgun (WGS) entry which is preliminary data.</text>
</comment>
<dbReference type="RefSeq" id="WP_171606336.1">
    <property type="nucleotide sequence ID" value="NZ_WHPF01000002.1"/>
</dbReference>
<proteinExistence type="predicted"/>
<accession>A0A8J8FD60</accession>
<keyword evidence="1" id="KW-0560">Oxidoreductase</keyword>
<evidence type="ECO:0000256" key="1">
    <source>
        <dbReference type="ARBA" id="ARBA00023002"/>
    </source>
</evidence>
<dbReference type="InterPro" id="IPR024706">
    <property type="entry name" value="Peroxiredoxin_AhpC-typ"/>
</dbReference>
<dbReference type="GO" id="GO:0016491">
    <property type="term" value="F:oxidoreductase activity"/>
    <property type="evidence" value="ECO:0007669"/>
    <property type="project" value="UniProtKB-KW"/>
</dbReference>
<dbReference type="Proteomes" id="UP000598971">
    <property type="component" value="Unassembled WGS sequence"/>
</dbReference>
<dbReference type="EMBL" id="WHPF01000002">
    <property type="protein sequence ID" value="NNV54413.1"/>
    <property type="molecule type" value="Genomic_DNA"/>
</dbReference>
<dbReference type="AlphaFoldDB" id="A0A8J8FD60"/>
<dbReference type="PROSITE" id="PS51352">
    <property type="entry name" value="THIOREDOXIN_2"/>
    <property type="match status" value="1"/>
</dbReference>
<dbReference type="PIRSF" id="PIRSF000239">
    <property type="entry name" value="AHPC"/>
    <property type="match status" value="1"/>
</dbReference>
<dbReference type="Pfam" id="PF00578">
    <property type="entry name" value="AhpC-TSA"/>
    <property type="match status" value="1"/>
</dbReference>
<dbReference type="InterPro" id="IPR050455">
    <property type="entry name" value="Tpx_Peroxidase_subfamily"/>
</dbReference>
<dbReference type="Gene3D" id="3.40.30.10">
    <property type="entry name" value="Glutaredoxin"/>
    <property type="match status" value="1"/>
</dbReference>
<organism evidence="5 6">
    <name type="scientific">Limnovirga soli</name>
    <dbReference type="NCBI Taxonomy" id="2656915"/>
    <lineage>
        <taxon>Bacteria</taxon>
        <taxon>Pseudomonadati</taxon>
        <taxon>Bacteroidota</taxon>
        <taxon>Chitinophagia</taxon>
        <taxon>Chitinophagales</taxon>
        <taxon>Chitinophagaceae</taxon>
        <taxon>Limnovirga</taxon>
    </lineage>
</organism>